<dbReference type="EMBL" id="BK016265">
    <property type="protein sequence ID" value="DAG06046.1"/>
    <property type="molecule type" value="Genomic_DNA"/>
</dbReference>
<evidence type="ECO:0000313" key="1">
    <source>
        <dbReference type="EMBL" id="DAG06046.1"/>
    </source>
</evidence>
<name>A0A8S5VH87_9CAUD</name>
<accession>A0A8S5VH87</accession>
<proteinExistence type="predicted"/>
<organism evidence="1">
    <name type="scientific">Myoviridae sp. ctkfK18</name>
    <dbReference type="NCBI Taxonomy" id="2825165"/>
    <lineage>
        <taxon>Viruses</taxon>
        <taxon>Duplodnaviria</taxon>
        <taxon>Heunggongvirae</taxon>
        <taxon>Uroviricota</taxon>
        <taxon>Caudoviricetes</taxon>
    </lineage>
</organism>
<protein>
    <submittedName>
        <fullName evidence="1">Uncharacterized protein</fullName>
    </submittedName>
</protein>
<sequence length="289" mass="33356">MLFKNFNEAILLIRRFLNPELVEQLKNSTKEEDKIEYEKSSMYNRIITKVMPSAMIKVFQEKGESILDGDASTKEAFDASCTYFGDLLGFTFALNNAVNMAKTKFKVDAYGSISRRIESFFLIRLTRETWMFSERINIIFNRIGRVLLKPNFIDNNILIKVRNEDNDNPIFANENKDVASMAVKFIHVKHDFDKMSTVFHKILYILNKFTLNGLNEVIENFWGWIDNAAVNDGIMDMTDMNNSAKEMPVKISDKSIKGIIMVNLDVNSTDTKIALYKAERDTISDGQYR</sequence>
<reference evidence="1" key="1">
    <citation type="journal article" date="2021" name="Proc. Natl. Acad. Sci. U.S.A.">
        <title>A Catalog of Tens of Thousands of Viruses from Human Metagenomes Reveals Hidden Associations with Chronic Diseases.</title>
        <authorList>
            <person name="Tisza M.J."/>
            <person name="Buck C.B."/>
        </authorList>
    </citation>
    <scope>NUCLEOTIDE SEQUENCE</scope>
    <source>
        <strain evidence="1">CtkfK18</strain>
    </source>
</reference>